<reference evidence="1" key="1">
    <citation type="submission" date="2021-03" db="EMBL/GenBank/DDBJ databases">
        <title>Draft genome sequence of rust myrtle Austropuccinia psidii MF-1, a brazilian biotype.</title>
        <authorList>
            <person name="Quecine M.C."/>
            <person name="Pachon D.M.R."/>
            <person name="Bonatelli M.L."/>
            <person name="Correr F.H."/>
            <person name="Franceschini L.M."/>
            <person name="Leite T.F."/>
            <person name="Margarido G.R.A."/>
            <person name="Almeida C.A."/>
            <person name="Ferrarezi J.A."/>
            <person name="Labate C.A."/>
        </authorList>
    </citation>
    <scope>NUCLEOTIDE SEQUENCE</scope>
    <source>
        <strain evidence="1">MF-1</strain>
    </source>
</reference>
<keyword evidence="2" id="KW-1185">Reference proteome</keyword>
<comment type="caution">
    <text evidence="1">The sequence shown here is derived from an EMBL/GenBank/DDBJ whole genome shotgun (WGS) entry which is preliminary data.</text>
</comment>
<accession>A0A9Q3FQV9</accession>
<gene>
    <name evidence="1" type="ORF">O181_084785</name>
</gene>
<name>A0A9Q3FQV9_9BASI</name>
<dbReference type="OrthoDB" id="10006023at2759"/>
<evidence type="ECO:0000313" key="1">
    <source>
        <dbReference type="EMBL" id="MBW0545070.1"/>
    </source>
</evidence>
<evidence type="ECO:0000313" key="2">
    <source>
        <dbReference type="Proteomes" id="UP000765509"/>
    </source>
</evidence>
<sequence length="226" mass="25228">MYLSFRPTKSFRSIIMSFQALLNGSAQCGPSNPLKTLLKHFQPDLISSQKDHFIPTQAQKFSHSNQPERSQAWNNHFLSSSLLPLVTPKDLAHMEHSFRIISHPSSASDSLASAESFHWTQEFKNPLCSVQTSIGTNTPASHSVPSPPIRPLHTSTIGHFPRPSIFTQNFPMSSRSSSILHPSESNSSGQIVEFSAEHCKAEFEKMGNHFLDQNPWQGSMFSNQPL</sequence>
<proteinExistence type="predicted"/>
<dbReference type="EMBL" id="AVOT02049940">
    <property type="protein sequence ID" value="MBW0545070.1"/>
    <property type="molecule type" value="Genomic_DNA"/>
</dbReference>
<dbReference type="Proteomes" id="UP000765509">
    <property type="component" value="Unassembled WGS sequence"/>
</dbReference>
<dbReference type="AlphaFoldDB" id="A0A9Q3FQV9"/>
<organism evidence="1 2">
    <name type="scientific">Austropuccinia psidii MF-1</name>
    <dbReference type="NCBI Taxonomy" id="1389203"/>
    <lineage>
        <taxon>Eukaryota</taxon>
        <taxon>Fungi</taxon>
        <taxon>Dikarya</taxon>
        <taxon>Basidiomycota</taxon>
        <taxon>Pucciniomycotina</taxon>
        <taxon>Pucciniomycetes</taxon>
        <taxon>Pucciniales</taxon>
        <taxon>Sphaerophragmiaceae</taxon>
        <taxon>Austropuccinia</taxon>
    </lineage>
</organism>
<protein>
    <submittedName>
        <fullName evidence="1">Uncharacterized protein</fullName>
    </submittedName>
</protein>